<dbReference type="PROSITE" id="PS50102">
    <property type="entry name" value="RRM"/>
    <property type="match status" value="1"/>
</dbReference>
<dbReference type="Proteomes" id="UP001152799">
    <property type="component" value="Chromosome 2"/>
</dbReference>
<dbReference type="SUPFAM" id="SSF54928">
    <property type="entry name" value="RNA-binding domain, RBD"/>
    <property type="match status" value="1"/>
</dbReference>
<accession>A0A9N9MMS4</accession>
<evidence type="ECO:0000313" key="4">
    <source>
        <dbReference type="EMBL" id="CAG9765487.1"/>
    </source>
</evidence>
<dbReference type="GO" id="GO:0031123">
    <property type="term" value="P:RNA 3'-end processing"/>
    <property type="evidence" value="ECO:0007669"/>
    <property type="project" value="TreeGrafter"/>
</dbReference>
<dbReference type="Gene3D" id="3.30.460.10">
    <property type="entry name" value="Beta Polymerase, domain 2"/>
    <property type="match status" value="1"/>
</dbReference>
<feature type="domain" description="RRM" evidence="3">
    <location>
        <begin position="15"/>
        <end position="95"/>
    </location>
</feature>
<organism evidence="4 5">
    <name type="scientific">Ceutorhynchus assimilis</name>
    <name type="common">cabbage seed weevil</name>
    <dbReference type="NCBI Taxonomy" id="467358"/>
    <lineage>
        <taxon>Eukaryota</taxon>
        <taxon>Metazoa</taxon>
        <taxon>Ecdysozoa</taxon>
        <taxon>Arthropoda</taxon>
        <taxon>Hexapoda</taxon>
        <taxon>Insecta</taxon>
        <taxon>Pterygota</taxon>
        <taxon>Neoptera</taxon>
        <taxon>Endopterygota</taxon>
        <taxon>Coleoptera</taxon>
        <taxon>Polyphaga</taxon>
        <taxon>Cucujiformia</taxon>
        <taxon>Curculionidae</taxon>
        <taxon>Ceutorhynchinae</taxon>
        <taxon>Ceutorhynchus</taxon>
    </lineage>
</organism>
<evidence type="ECO:0000259" key="3">
    <source>
        <dbReference type="PROSITE" id="PS50102"/>
    </source>
</evidence>
<dbReference type="InterPro" id="IPR043519">
    <property type="entry name" value="NT_sf"/>
</dbReference>
<evidence type="ECO:0000256" key="2">
    <source>
        <dbReference type="PROSITE-ProRule" id="PRU00176"/>
    </source>
</evidence>
<sequence>MTSQKKTDPKPPEGFGIYVRNFSTETKQTDLVKYFSQFGNVIWAHFGHDYLLLDFTENEAVRKVMTKNAHFLNGKRLFIRHKLPTLNVKVPINDEEINNQLQQSIVEGLQGANDFDEELKRLIQKLQPNQLECWKKQQAVCNDLGQILSKRFNRIEVHQFGSTMTGLGFDLTSDVDVYLANVKFEDNEEVEVRLLHIIKNMLVGSRKFGNTFVIGTTKIPIVKCLHLATQIPCDINVKNMIGVWNSKLIHYYLSLDPMIKPCMICLKYWAKNHQVSKKTLFFTNYSLVMLFLFYLQNVFCFPSVHQLQQHPNLTQINNWVVDFIPLPHFYSQSLAMNTTLGVLKGFFEFYSQFDFKTYIIVPYLGQKFLRQDFECVDSLPESCLAYKNYLASKIEPQLKLTSAICLQDPIEHFRNITTSINDSSLEHFIILCKFGLKIFLENDENVLLKLLTKEPLTDRPTTSIQEDCFTLKFPNSCLEVVVKLLNVALCDILCFTMVKDDAIFNYKTKTNMWSSRKVTSKEFNLKKEVNLIQRELAITRHLKERNKDFQTSNDILEFKLSLEAYKEELVEGVTISVHKLQSYKKTFKSFARFFTTSVPLWLQAYQRDTILDNDTMMSTL</sequence>
<dbReference type="SMART" id="SM00360">
    <property type="entry name" value="RRM"/>
    <property type="match status" value="1"/>
</dbReference>
<dbReference type="InterPro" id="IPR035979">
    <property type="entry name" value="RBD_domain_sf"/>
</dbReference>
<dbReference type="Pfam" id="PF22600">
    <property type="entry name" value="MTPAP-like_central"/>
    <property type="match status" value="1"/>
</dbReference>
<evidence type="ECO:0000256" key="1">
    <source>
        <dbReference type="ARBA" id="ARBA00022884"/>
    </source>
</evidence>
<dbReference type="EMBL" id="OU892278">
    <property type="protein sequence ID" value="CAG9765487.1"/>
    <property type="molecule type" value="Genomic_DNA"/>
</dbReference>
<dbReference type="GO" id="GO:0050265">
    <property type="term" value="F:RNA uridylyltransferase activity"/>
    <property type="evidence" value="ECO:0007669"/>
    <property type="project" value="TreeGrafter"/>
</dbReference>
<dbReference type="PANTHER" id="PTHR12271">
    <property type="entry name" value="POLY A POLYMERASE CID PAP -RELATED"/>
    <property type="match status" value="1"/>
</dbReference>
<dbReference type="Gene3D" id="3.30.70.330">
    <property type="match status" value="1"/>
</dbReference>
<dbReference type="CDD" id="cd05402">
    <property type="entry name" value="NT_PAP_TUTase"/>
    <property type="match status" value="1"/>
</dbReference>
<reference evidence="4" key="1">
    <citation type="submission" date="2022-01" db="EMBL/GenBank/DDBJ databases">
        <authorList>
            <person name="King R."/>
        </authorList>
    </citation>
    <scope>NUCLEOTIDE SEQUENCE</scope>
</reference>
<dbReference type="InterPro" id="IPR000504">
    <property type="entry name" value="RRM_dom"/>
</dbReference>
<dbReference type="PANTHER" id="PTHR12271:SF66">
    <property type="entry name" value="TERMINAL URIDYLYLTRANSFERASE TAILOR"/>
    <property type="match status" value="1"/>
</dbReference>
<dbReference type="OrthoDB" id="407432at2759"/>
<keyword evidence="5" id="KW-1185">Reference proteome</keyword>
<dbReference type="Gene3D" id="1.10.1410.10">
    <property type="match status" value="1"/>
</dbReference>
<evidence type="ECO:0000313" key="5">
    <source>
        <dbReference type="Proteomes" id="UP001152799"/>
    </source>
</evidence>
<dbReference type="AlphaFoldDB" id="A0A9N9MMS4"/>
<name>A0A9N9MMS4_9CUCU</name>
<protein>
    <recommendedName>
        <fullName evidence="3">RRM domain-containing protein</fullName>
    </recommendedName>
</protein>
<dbReference type="InterPro" id="IPR054708">
    <property type="entry name" value="MTPAP-like_central"/>
</dbReference>
<gene>
    <name evidence="4" type="ORF">CEUTPL_LOCUS6092</name>
</gene>
<dbReference type="InterPro" id="IPR012677">
    <property type="entry name" value="Nucleotide-bd_a/b_plait_sf"/>
</dbReference>
<dbReference type="GO" id="GO:0003723">
    <property type="term" value="F:RNA binding"/>
    <property type="evidence" value="ECO:0007669"/>
    <property type="project" value="UniProtKB-UniRule"/>
</dbReference>
<keyword evidence="1 2" id="KW-0694">RNA-binding</keyword>
<proteinExistence type="predicted"/>
<dbReference type="SUPFAM" id="SSF81631">
    <property type="entry name" value="PAP/OAS1 substrate-binding domain"/>
    <property type="match status" value="1"/>
</dbReference>
<dbReference type="SUPFAM" id="SSF81301">
    <property type="entry name" value="Nucleotidyltransferase"/>
    <property type="match status" value="1"/>
</dbReference>